<dbReference type="InterPro" id="IPR013506">
    <property type="entry name" value="Topo_IIA_bsu_dom2"/>
</dbReference>
<dbReference type="Pfam" id="PF16898">
    <property type="entry name" value="TOPRIM_C"/>
    <property type="match status" value="1"/>
</dbReference>
<dbReference type="Gene3D" id="3.30.230.10">
    <property type="match status" value="1"/>
</dbReference>
<dbReference type="GO" id="GO:0005524">
    <property type="term" value="F:ATP binding"/>
    <property type="evidence" value="ECO:0007669"/>
    <property type="project" value="UniProtKB-KW"/>
</dbReference>
<evidence type="ECO:0000313" key="14">
    <source>
        <dbReference type="EMBL" id="AVO22852.1"/>
    </source>
</evidence>
<dbReference type="InterPro" id="IPR036890">
    <property type="entry name" value="HATPase_C_sf"/>
</dbReference>
<evidence type="ECO:0000256" key="12">
    <source>
        <dbReference type="ARBA" id="ARBA00031138"/>
    </source>
</evidence>
<keyword evidence="8" id="KW-0067">ATP-binding</keyword>
<dbReference type="FunFam" id="3.40.50.670:FF:000001">
    <property type="entry name" value="DNA topoisomerase 2"/>
    <property type="match status" value="1"/>
</dbReference>
<dbReference type="InterPro" id="IPR001241">
    <property type="entry name" value="Topo_IIA"/>
</dbReference>
<keyword evidence="15" id="KW-1185">Reference proteome</keyword>
<evidence type="ECO:0000259" key="13">
    <source>
        <dbReference type="PROSITE" id="PS50880"/>
    </source>
</evidence>
<dbReference type="Pfam" id="PF01751">
    <property type="entry name" value="Toprim"/>
    <property type="match status" value="1"/>
</dbReference>
<comment type="catalytic activity">
    <reaction evidence="1">
        <text>ATP-dependent breakage, passage and rejoining of double-stranded DNA.</text>
        <dbReference type="EC" id="5.6.2.2"/>
    </reaction>
</comment>
<dbReference type="GO" id="GO:0006265">
    <property type="term" value="P:DNA topological change"/>
    <property type="evidence" value="ECO:0007669"/>
    <property type="project" value="InterPro"/>
</dbReference>
<dbReference type="PRINTS" id="PR00418">
    <property type="entry name" value="TPI2FAMILY"/>
</dbReference>
<dbReference type="Gene3D" id="3.40.50.670">
    <property type="match status" value="1"/>
</dbReference>
<dbReference type="SUPFAM" id="SSF55874">
    <property type="entry name" value="ATPase domain of HSP90 chaperone/DNA topoisomerase II/histidine kinase"/>
    <property type="match status" value="1"/>
</dbReference>
<comment type="cofactor">
    <cofactor evidence="2">
        <name>Ca(2+)</name>
        <dbReference type="ChEBI" id="CHEBI:29108"/>
    </cofactor>
</comment>
<dbReference type="InterPro" id="IPR013759">
    <property type="entry name" value="Topo_IIA_B_C"/>
</dbReference>
<evidence type="ECO:0000256" key="3">
    <source>
        <dbReference type="ARBA" id="ARBA00001946"/>
    </source>
</evidence>
<dbReference type="PANTHER" id="PTHR10169">
    <property type="entry name" value="DNA TOPOISOMERASE/GYRASE"/>
    <property type="match status" value="1"/>
</dbReference>
<reference evidence="14 15" key="1">
    <citation type="submission" date="2018-02" db="EMBL/GenBank/DDBJ databases">
        <title>Complete Genome Sequences of Erwinia amylovora Phages vB_EamP-S2 and vB_EamM-Bue1.</title>
        <authorList>
            <person name="Knecht L.E."/>
        </authorList>
    </citation>
    <scope>NUCLEOTIDE SEQUENCE [LARGE SCALE GENOMIC DNA]</scope>
</reference>
<dbReference type="SMART" id="SM00433">
    <property type="entry name" value="TOP2c"/>
    <property type="match status" value="1"/>
</dbReference>
<protein>
    <recommendedName>
        <fullName evidence="6">DNA topoisomerase 2</fullName>
        <ecNumber evidence="5">5.6.2.2</ecNumber>
    </recommendedName>
    <alternativeName>
        <fullName evidence="12">DNA topoisomerase II</fullName>
    </alternativeName>
</protein>
<dbReference type="SUPFAM" id="SSF56719">
    <property type="entry name" value="Type II DNA topoisomerase"/>
    <property type="match status" value="1"/>
</dbReference>
<evidence type="ECO:0000256" key="7">
    <source>
        <dbReference type="ARBA" id="ARBA00022741"/>
    </source>
</evidence>
<dbReference type="KEGG" id="vg:55607801"/>
<comment type="similarity">
    <text evidence="4">Belongs to the type II topoisomerase family.</text>
</comment>
<keyword evidence="9" id="KW-0799">Topoisomerase</keyword>
<dbReference type="GeneID" id="55607801"/>
<evidence type="ECO:0000256" key="2">
    <source>
        <dbReference type="ARBA" id="ARBA00001913"/>
    </source>
</evidence>
<keyword evidence="11 14" id="KW-0413">Isomerase</keyword>
<dbReference type="SUPFAM" id="SSF54211">
    <property type="entry name" value="Ribosomal protein S5 domain 2-like"/>
    <property type="match status" value="1"/>
</dbReference>
<evidence type="ECO:0000256" key="10">
    <source>
        <dbReference type="ARBA" id="ARBA00023125"/>
    </source>
</evidence>
<evidence type="ECO:0000256" key="4">
    <source>
        <dbReference type="ARBA" id="ARBA00011080"/>
    </source>
</evidence>
<dbReference type="RefSeq" id="YP_009837608.1">
    <property type="nucleotide sequence ID" value="NC_048702.1"/>
</dbReference>
<dbReference type="GO" id="GO:0003918">
    <property type="term" value="F:DNA topoisomerase type II (double strand cut, ATP-hydrolyzing) activity"/>
    <property type="evidence" value="ECO:0007669"/>
    <property type="project" value="UniProtKB-EC"/>
</dbReference>
<evidence type="ECO:0000256" key="1">
    <source>
        <dbReference type="ARBA" id="ARBA00000185"/>
    </source>
</evidence>
<dbReference type="InterPro" id="IPR031660">
    <property type="entry name" value="TOPRIM_C"/>
</dbReference>
<feature type="domain" description="Toprim" evidence="13">
    <location>
        <begin position="424"/>
        <end position="542"/>
    </location>
</feature>
<evidence type="ECO:0000256" key="9">
    <source>
        <dbReference type="ARBA" id="ARBA00023029"/>
    </source>
</evidence>
<organism evidence="14 15">
    <name type="scientific">Erwinia phage vB_EamM-Bue1</name>
    <dbReference type="NCBI Taxonomy" id="2099338"/>
    <lineage>
        <taxon>Viruses</taxon>
        <taxon>Duplodnaviria</taxon>
        <taxon>Heunggongvirae</taxon>
        <taxon>Uroviricota</taxon>
        <taxon>Caudoviricetes</taxon>
        <taxon>Pantevenvirales</taxon>
        <taxon>Ackermannviridae</taxon>
        <taxon>Nezavisimistyvirus</taxon>
        <taxon>Nezavisimistyvirus bue1</taxon>
    </lineage>
</organism>
<dbReference type="Gene3D" id="3.30.565.10">
    <property type="entry name" value="Histidine kinase-like ATPase, C-terminal domain"/>
    <property type="match status" value="1"/>
</dbReference>
<dbReference type="EMBL" id="MG973030">
    <property type="protein sequence ID" value="AVO22852.1"/>
    <property type="molecule type" value="Genomic_DNA"/>
</dbReference>
<dbReference type="InterPro" id="IPR006171">
    <property type="entry name" value="TOPRIM_dom"/>
</dbReference>
<comment type="cofactor">
    <cofactor evidence="3">
        <name>Mg(2+)</name>
        <dbReference type="ChEBI" id="CHEBI:18420"/>
    </cofactor>
</comment>
<evidence type="ECO:0000313" key="15">
    <source>
        <dbReference type="Proteomes" id="UP000242372"/>
    </source>
</evidence>
<dbReference type="GO" id="GO:0003677">
    <property type="term" value="F:DNA binding"/>
    <property type="evidence" value="ECO:0007669"/>
    <property type="project" value="UniProtKB-KW"/>
</dbReference>
<dbReference type="PRINTS" id="PR01158">
    <property type="entry name" value="TOPISMRASEII"/>
</dbReference>
<dbReference type="InterPro" id="IPR014721">
    <property type="entry name" value="Ribsml_uS5_D2-typ_fold_subgr"/>
</dbReference>
<dbReference type="InterPro" id="IPR001154">
    <property type="entry name" value="TopoII_euk"/>
</dbReference>
<dbReference type="InterPro" id="IPR050634">
    <property type="entry name" value="DNA_Topoisomerase_II"/>
</dbReference>
<dbReference type="GO" id="GO:0000819">
    <property type="term" value="P:sister chromatid segregation"/>
    <property type="evidence" value="ECO:0007669"/>
    <property type="project" value="TreeGrafter"/>
</dbReference>
<dbReference type="EC" id="5.6.2.2" evidence="5"/>
<evidence type="ECO:0000256" key="11">
    <source>
        <dbReference type="ARBA" id="ARBA00023235"/>
    </source>
</evidence>
<dbReference type="PROSITE" id="PS50880">
    <property type="entry name" value="TOPRIM"/>
    <property type="match status" value="1"/>
</dbReference>
<dbReference type="InterPro" id="IPR013760">
    <property type="entry name" value="Topo_IIA-like_dom_sf"/>
</dbReference>
<evidence type="ECO:0000256" key="5">
    <source>
        <dbReference type="ARBA" id="ARBA00012895"/>
    </source>
</evidence>
<keyword evidence="7" id="KW-0547">Nucleotide-binding</keyword>
<sequence>MKPIDIGRKYKKLTHHEHILLRPERHLGSIRSAKINTWVYNPAKEQVVFMDDFEYSPALVKQFDEIITNCVDHSKTPEGKGLTQITVTISPMNGQIIVADNGGIPVQRHPNGDWLPEMLFGSLYAGSNFNEEDDEYNNKTAGGQNGEGASLVNVFSKWFRVSTNDGKKTYMQTWTDNMSKRDEPTISSLSSPGTSIAWVPDYARLGLKGLDPRNAAMLFRRAFEVAACNPALVVVLNGKRIRIERFGHFVDYFSKGATVDEEKDWMVSCVPSRGSFVHYSYVNSIATLVGGPHVDYVADQIVNAIRGPLEKKLKLKDNDLKPAMIKNHMCLFISATINNPRFDSQTKERMTTPVSQFGTSYKPSQRLINKVKDMVYAGLEAEIKAFRNDQDDAETQKAVKDIQRRDFREVEKYHGATSKDRSQCVLMLTEGDSASTPILAARGNGGSKRIGLMPLRGKFLNVINATKKKMLENEELKNLCTVMGGIVPGKEIDLNTVRYPITVISTDADDDGKHIRGLAITLFCTQWPEYVRAGRLRILRTPFMRVWVGKQMYEFMNQEEYDAFLVKHKGKDFKKKYLKGLGGNSTEDFRRYLDDLDRYTTQVVLDDNYMASLNCGFNEKDDFRNQRKEWFSDVCQFQTEDE</sequence>
<proteinExistence type="inferred from homology"/>
<dbReference type="PROSITE" id="PS00177">
    <property type="entry name" value="TOPOISOMERASE_II"/>
    <property type="match status" value="1"/>
</dbReference>
<dbReference type="PANTHER" id="PTHR10169:SF38">
    <property type="entry name" value="DNA TOPOISOMERASE 2"/>
    <property type="match status" value="1"/>
</dbReference>
<keyword evidence="10" id="KW-0238">DNA-binding</keyword>
<dbReference type="Pfam" id="PF00204">
    <property type="entry name" value="DNA_gyraseB"/>
    <property type="match status" value="1"/>
</dbReference>
<dbReference type="InterPro" id="IPR020568">
    <property type="entry name" value="Ribosomal_Su5_D2-typ_SF"/>
</dbReference>
<evidence type="ECO:0000256" key="8">
    <source>
        <dbReference type="ARBA" id="ARBA00022840"/>
    </source>
</evidence>
<name>A0A2P1JU33_9CAUD</name>
<accession>A0A2P1JU33</accession>
<dbReference type="Proteomes" id="UP000242372">
    <property type="component" value="Segment"/>
</dbReference>
<evidence type="ECO:0000256" key="6">
    <source>
        <dbReference type="ARBA" id="ARBA00019635"/>
    </source>
</evidence>
<dbReference type="InterPro" id="IPR018522">
    <property type="entry name" value="TopoIIA_CS"/>
</dbReference>